<evidence type="ECO:0000256" key="1">
    <source>
        <dbReference type="SAM" id="MobiDB-lite"/>
    </source>
</evidence>
<comment type="caution">
    <text evidence="2">The sequence shown here is derived from an EMBL/GenBank/DDBJ whole genome shotgun (WGS) entry which is preliminary data.</text>
</comment>
<reference evidence="3" key="1">
    <citation type="journal article" date="2019" name="IScience">
        <title>Narwhal Genome Reveals Long-Term Low Genetic Diversity despite Current Large Abundance Size.</title>
        <authorList>
            <person name="Westbury M.V."/>
            <person name="Petersen B."/>
            <person name="Garde E."/>
            <person name="Heide-Jorgensen M.P."/>
            <person name="Lorenzen E.D."/>
        </authorList>
    </citation>
    <scope>NUCLEOTIDE SEQUENCE [LARGE SCALE GENOMIC DNA]</scope>
</reference>
<feature type="region of interest" description="Disordered" evidence="1">
    <location>
        <begin position="1"/>
        <end position="33"/>
    </location>
</feature>
<feature type="compositionally biased region" description="Basic and acidic residues" evidence="1">
    <location>
        <begin position="212"/>
        <end position="221"/>
    </location>
</feature>
<feature type="non-terminal residue" evidence="2">
    <location>
        <position position="1"/>
    </location>
</feature>
<accession>A0A4U1ED96</accession>
<feature type="compositionally biased region" description="Basic and acidic residues" evidence="1">
    <location>
        <begin position="18"/>
        <end position="29"/>
    </location>
</feature>
<evidence type="ECO:0000313" key="2">
    <source>
        <dbReference type="EMBL" id="TKC33853.1"/>
    </source>
</evidence>
<name>A0A4U1ED96_MONMO</name>
<feature type="region of interest" description="Disordered" evidence="1">
    <location>
        <begin position="65"/>
        <end position="256"/>
    </location>
</feature>
<evidence type="ECO:0000313" key="3">
    <source>
        <dbReference type="Proteomes" id="UP000308365"/>
    </source>
</evidence>
<dbReference type="AlphaFoldDB" id="A0A4U1ED96"/>
<gene>
    <name evidence="2" type="ORF">EI555_019780</name>
</gene>
<dbReference type="EMBL" id="RWIC01002274">
    <property type="protein sequence ID" value="TKC33853.1"/>
    <property type="molecule type" value="Genomic_DNA"/>
</dbReference>
<organism evidence="2 3">
    <name type="scientific">Monodon monoceros</name>
    <name type="common">Narwhal</name>
    <name type="synonym">Ceratodon monodon</name>
    <dbReference type="NCBI Taxonomy" id="40151"/>
    <lineage>
        <taxon>Eukaryota</taxon>
        <taxon>Metazoa</taxon>
        <taxon>Chordata</taxon>
        <taxon>Craniata</taxon>
        <taxon>Vertebrata</taxon>
        <taxon>Euteleostomi</taxon>
        <taxon>Mammalia</taxon>
        <taxon>Eutheria</taxon>
        <taxon>Laurasiatheria</taxon>
        <taxon>Artiodactyla</taxon>
        <taxon>Whippomorpha</taxon>
        <taxon>Cetacea</taxon>
        <taxon>Odontoceti</taxon>
        <taxon>Monodontidae</taxon>
        <taxon>Monodon</taxon>
    </lineage>
</organism>
<proteinExistence type="predicted"/>
<feature type="compositionally biased region" description="Gly residues" evidence="1">
    <location>
        <begin position="117"/>
        <end position="131"/>
    </location>
</feature>
<protein>
    <submittedName>
        <fullName evidence="2">Uncharacterized protein</fullName>
    </submittedName>
</protein>
<feature type="region of interest" description="Disordered" evidence="1">
    <location>
        <begin position="287"/>
        <end position="322"/>
    </location>
</feature>
<sequence>VAGPLPAEEPGRVTPGTHVEEEERDDKVKPGHPQVCHFHFNLRTHLVLGRGGVLRPVNPQPWGLSVPSEVTASQPPHRPPPPWSPSRQGRFVRGAGARCRGSPEGGRPPAPSRLGAATGGSRGRGARGATGVGRRRCHGKPTPGRGAEAGGGEEGRREARASAPPGPSGPQTSLLAPGLGVGDWHAEEAVPLEPSGEAGPGLVPVPGVGRAPGREGVELSGRRSQSLPVGREGCDGPVPTEGEDGAAHSPRLPGRASSRTLFSAAVRQGHPGLASLCPTQGRWVSARQPRHLLLRNPGDRAPSPEPTAPLQSPRGLGASPQT</sequence>
<feature type="compositionally biased region" description="Low complexity" evidence="1">
    <location>
        <begin position="196"/>
        <end position="211"/>
    </location>
</feature>
<dbReference type="Proteomes" id="UP000308365">
    <property type="component" value="Unassembled WGS sequence"/>
</dbReference>